<gene>
    <name evidence="1" type="ORF">E6C27_scaffold112G00050</name>
</gene>
<evidence type="ECO:0000313" key="1">
    <source>
        <dbReference type="EMBL" id="KAA0036019.1"/>
    </source>
</evidence>
<dbReference type="EMBL" id="SSTE01019870">
    <property type="protein sequence ID" value="KAA0036019.1"/>
    <property type="molecule type" value="Genomic_DNA"/>
</dbReference>
<comment type="caution">
    <text evidence="1">The sequence shown here is derived from an EMBL/GenBank/DDBJ whole genome shotgun (WGS) entry which is preliminary data.</text>
</comment>
<dbReference type="Proteomes" id="UP000321393">
    <property type="component" value="Unassembled WGS sequence"/>
</dbReference>
<dbReference type="AlphaFoldDB" id="A0A5A7T3P3"/>
<sequence>MKAIEAPKAIEEALFISDFNNPIDLIMINQVLLDEGETPNLLKPEWAFLFSKYSKPGFSSNPFDVLMEKEDGHWIHLMFIRNPITKFQSCQRSTKQPVQKLRKLKSLI</sequence>
<proteinExistence type="predicted"/>
<accession>A0A5A7T3P3</accession>
<reference evidence="1 2" key="1">
    <citation type="submission" date="2019-08" db="EMBL/GenBank/DDBJ databases">
        <title>Draft genome sequences of two oriental melons (Cucumis melo L. var makuwa).</title>
        <authorList>
            <person name="Kwon S.-Y."/>
        </authorList>
    </citation>
    <scope>NUCLEOTIDE SEQUENCE [LARGE SCALE GENOMIC DNA]</scope>
    <source>
        <strain evidence="2">cv. SW 3</strain>
        <tissue evidence="1">Leaf</tissue>
    </source>
</reference>
<name>A0A5A7T3P3_CUCMM</name>
<protein>
    <submittedName>
        <fullName evidence="1">Uncharacterized protein</fullName>
    </submittedName>
</protein>
<organism evidence="1 2">
    <name type="scientific">Cucumis melo var. makuwa</name>
    <name type="common">Oriental melon</name>
    <dbReference type="NCBI Taxonomy" id="1194695"/>
    <lineage>
        <taxon>Eukaryota</taxon>
        <taxon>Viridiplantae</taxon>
        <taxon>Streptophyta</taxon>
        <taxon>Embryophyta</taxon>
        <taxon>Tracheophyta</taxon>
        <taxon>Spermatophyta</taxon>
        <taxon>Magnoliopsida</taxon>
        <taxon>eudicotyledons</taxon>
        <taxon>Gunneridae</taxon>
        <taxon>Pentapetalae</taxon>
        <taxon>rosids</taxon>
        <taxon>fabids</taxon>
        <taxon>Cucurbitales</taxon>
        <taxon>Cucurbitaceae</taxon>
        <taxon>Benincaseae</taxon>
        <taxon>Cucumis</taxon>
    </lineage>
</organism>
<evidence type="ECO:0000313" key="2">
    <source>
        <dbReference type="Proteomes" id="UP000321393"/>
    </source>
</evidence>